<dbReference type="GO" id="GO:0006508">
    <property type="term" value="P:proteolysis"/>
    <property type="evidence" value="ECO:0007669"/>
    <property type="project" value="UniProtKB-KW"/>
</dbReference>
<organism evidence="18 19">
    <name type="scientific">Thauera phenylacetica B4P</name>
    <dbReference type="NCBI Taxonomy" id="1234382"/>
    <lineage>
        <taxon>Bacteria</taxon>
        <taxon>Pseudomonadati</taxon>
        <taxon>Pseudomonadota</taxon>
        <taxon>Betaproteobacteria</taxon>
        <taxon>Rhodocyclales</taxon>
        <taxon>Zoogloeaceae</taxon>
        <taxon>Thauera</taxon>
    </lineage>
</organism>
<feature type="signal peptide" evidence="16">
    <location>
        <begin position="1"/>
        <end position="25"/>
    </location>
</feature>
<sequence length="493" mass="52062">MPNNMRKFLTVTAVALALGTIFPQASVLPAAHAQAAAPSMVSPNRFGLPDFGDLVEQVGPAVVNIRVVQRAAQGTAGENPLANDPFYDFLRRFGVPMPGFPGQPGMGPRARQGIGSGFIVSQDGYVLTNAHVVAGEDGDAELSEVTVTLIDKREFKAKVVGIDRRTDVALLKLDATGLPAVKIGNPDRARVGEWVVAMGSPFGFDNTVTAGIISAKARRLPDETYVPFIQTDVAINPGNSGGPLFNLAGEVVGINSQIYSRSGGFMGISFAIPIDVAMNIKDQLVSHGRVQRGRLGIAIQNVDKDLAQSFGLTDPRGALVASVEPGSAADKAGLQAGDVVLAVDGRRIDDSAELPRVIGEKRPGTRVKLELWRDGRSREVAATLDELKAETVAGNAPAPSQVERLGEQFGLSARALSAEETARLQLRGGVMVEGADGAAARAGLQRGDVILAINNQPVLSVAELRAQLERAGKRFALLIQRGEARIFVPVRLE</sequence>
<evidence type="ECO:0000256" key="2">
    <source>
        <dbReference type="ARBA" id="ARBA00004418"/>
    </source>
</evidence>
<feature type="active site" description="Charge relay system" evidence="14">
    <location>
        <position position="240"/>
    </location>
</feature>
<evidence type="ECO:0000256" key="12">
    <source>
        <dbReference type="ARBA" id="ARBA00023016"/>
    </source>
</evidence>
<keyword evidence="8" id="KW-0677">Repeat</keyword>
<dbReference type="InterPro" id="IPR006311">
    <property type="entry name" value="TAT_signal"/>
</dbReference>
<feature type="active site" description="Charge relay system" evidence="14">
    <location>
        <position position="167"/>
    </location>
</feature>
<dbReference type="Pfam" id="PF17820">
    <property type="entry name" value="PDZ_6"/>
    <property type="match status" value="1"/>
</dbReference>
<dbReference type="InterPro" id="IPR036034">
    <property type="entry name" value="PDZ_sf"/>
</dbReference>
<evidence type="ECO:0000256" key="11">
    <source>
        <dbReference type="ARBA" id="ARBA00022825"/>
    </source>
</evidence>
<feature type="binding site" evidence="15">
    <location>
        <begin position="238"/>
        <end position="240"/>
    </location>
    <ligand>
        <name>substrate</name>
    </ligand>
</feature>
<dbReference type="SUPFAM" id="SSF50156">
    <property type="entry name" value="PDZ domain-like"/>
    <property type="match status" value="2"/>
</dbReference>
<evidence type="ECO:0000256" key="6">
    <source>
        <dbReference type="ARBA" id="ARBA00022670"/>
    </source>
</evidence>
<evidence type="ECO:0000313" key="19">
    <source>
        <dbReference type="Proteomes" id="UP000013047"/>
    </source>
</evidence>
<comment type="similarity">
    <text evidence="3">Belongs to the peptidase S1C family.</text>
</comment>
<keyword evidence="19" id="KW-1185">Reference proteome</keyword>
<dbReference type="PRINTS" id="PR00834">
    <property type="entry name" value="PROTEASES2C"/>
</dbReference>
<evidence type="ECO:0000256" key="16">
    <source>
        <dbReference type="SAM" id="SignalP"/>
    </source>
</evidence>
<dbReference type="InterPro" id="IPR009003">
    <property type="entry name" value="Peptidase_S1_PA"/>
</dbReference>
<comment type="subcellular location">
    <subcellularLocation>
        <location evidence="2">Periplasm</location>
    </subcellularLocation>
</comment>
<dbReference type="Pfam" id="PF13180">
    <property type="entry name" value="PDZ_2"/>
    <property type="match status" value="1"/>
</dbReference>
<dbReference type="Gene3D" id="2.30.42.10">
    <property type="match status" value="2"/>
</dbReference>
<keyword evidence="6 18" id="KW-0645">Protease</keyword>
<feature type="binding site" evidence="15">
    <location>
        <position position="167"/>
    </location>
    <ligand>
        <name>substrate</name>
    </ligand>
</feature>
<dbReference type="PROSITE" id="PS51318">
    <property type="entry name" value="TAT"/>
    <property type="match status" value="1"/>
</dbReference>
<dbReference type="CDD" id="cd10839">
    <property type="entry name" value="cpPDZ1_DegP-like"/>
    <property type="match status" value="1"/>
</dbReference>
<dbReference type="InterPro" id="IPR001478">
    <property type="entry name" value="PDZ"/>
</dbReference>
<evidence type="ECO:0000256" key="9">
    <source>
        <dbReference type="ARBA" id="ARBA00022764"/>
    </source>
</evidence>
<protein>
    <recommendedName>
        <fullName evidence="5">Probable periplasmic serine endoprotease DegP-like</fullName>
        <ecNumber evidence="4">3.4.21.107</ecNumber>
    </recommendedName>
    <alternativeName>
        <fullName evidence="13">Protease Do</fullName>
    </alternativeName>
</protein>
<comment type="caution">
    <text evidence="18">The sequence shown here is derived from an EMBL/GenBank/DDBJ whole genome shotgun (WGS) entry which is preliminary data.</text>
</comment>
<evidence type="ECO:0000313" key="18">
    <source>
        <dbReference type="EMBL" id="ENO97317.1"/>
    </source>
</evidence>
<dbReference type="FunFam" id="2.40.10.120:FF:000007">
    <property type="entry name" value="Periplasmic serine endoprotease DegP-like"/>
    <property type="match status" value="1"/>
</dbReference>
<dbReference type="NCBIfam" id="TIGR02037">
    <property type="entry name" value="degP_htrA_DO"/>
    <property type="match status" value="1"/>
</dbReference>
<dbReference type="InterPro" id="IPR011782">
    <property type="entry name" value="Pept_S1C_Do"/>
</dbReference>
<dbReference type="InterPro" id="IPR001940">
    <property type="entry name" value="Peptidase_S1C"/>
</dbReference>
<evidence type="ECO:0000256" key="7">
    <source>
        <dbReference type="ARBA" id="ARBA00022729"/>
    </source>
</evidence>
<dbReference type="AlphaFoldDB" id="N6ZS29"/>
<keyword evidence="11" id="KW-0720">Serine protease</keyword>
<accession>N6ZS29</accession>
<dbReference type="SUPFAM" id="SSF50494">
    <property type="entry name" value="Trypsin-like serine proteases"/>
    <property type="match status" value="1"/>
</dbReference>
<evidence type="ECO:0000256" key="8">
    <source>
        <dbReference type="ARBA" id="ARBA00022737"/>
    </source>
</evidence>
<dbReference type="PANTHER" id="PTHR22939">
    <property type="entry name" value="SERINE PROTEASE FAMILY S1C HTRA-RELATED"/>
    <property type="match status" value="1"/>
</dbReference>
<evidence type="ECO:0000256" key="5">
    <source>
        <dbReference type="ARBA" id="ARBA00013958"/>
    </source>
</evidence>
<evidence type="ECO:0000259" key="17">
    <source>
        <dbReference type="PROSITE" id="PS50106"/>
    </source>
</evidence>
<dbReference type="InterPro" id="IPR041489">
    <property type="entry name" value="PDZ_6"/>
</dbReference>
<dbReference type="PANTHER" id="PTHR22939:SF130">
    <property type="entry name" value="PERIPLASMIC SERINE ENDOPROTEASE DEGP-LIKE-RELATED"/>
    <property type="match status" value="1"/>
</dbReference>
<dbReference type="PROSITE" id="PS50106">
    <property type="entry name" value="PDZ"/>
    <property type="match status" value="2"/>
</dbReference>
<evidence type="ECO:0000256" key="15">
    <source>
        <dbReference type="PIRSR" id="PIRSR611782-2"/>
    </source>
</evidence>
<dbReference type="Proteomes" id="UP000013047">
    <property type="component" value="Unassembled WGS sequence"/>
</dbReference>
<evidence type="ECO:0000256" key="10">
    <source>
        <dbReference type="ARBA" id="ARBA00022801"/>
    </source>
</evidence>
<name>N6ZS29_9RHOO</name>
<evidence type="ECO:0000256" key="1">
    <source>
        <dbReference type="ARBA" id="ARBA00001772"/>
    </source>
</evidence>
<keyword evidence="7 16" id="KW-0732">Signal</keyword>
<gene>
    <name evidence="18" type="ORF">C667_09498</name>
</gene>
<evidence type="ECO:0000256" key="4">
    <source>
        <dbReference type="ARBA" id="ARBA00013035"/>
    </source>
</evidence>
<proteinExistence type="inferred from homology"/>
<feature type="domain" description="PDZ" evidence="17">
    <location>
        <begin position="284"/>
        <end position="375"/>
    </location>
</feature>
<evidence type="ECO:0000256" key="14">
    <source>
        <dbReference type="PIRSR" id="PIRSR611782-1"/>
    </source>
</evidence>
<keyword evidence="10" id="KW-0378">Hydrolase</keyword>
<evidence type="ECO:0000256" key="13">
    <source>
        <dbReference type="ARBA" id="ARBA00032850"/>
    </source>
</evidence>
<keyword evidence="9" id="KW-0574">Periplasm</keyword>
<dbReference type="SMART" id="SM00228">
    <property type="entry name" value="PDZ"/>
    <property type="match status" value="2"/>
</dbReference>
<dbReference type="GO" id="GO:0004252">
    <property type="term" value="F:serine-type endopeptidase activity"/>
    <property type="evidence" value="ECO:0007669"/>
    <property type="project" value="InterPro"/>
</dbReference>
<dbReference type="Pfam" id="PF13365">
    <property type="entry name" value="Trypsin_2"/>
    <property type="match status" value="1"/>
</dbReference>
<dbReference type="EC" id="3.4.21.107" evidence="4"/>
<reference evidence="18 19" key="1">
    <citation type="submission" date="2012-09" db="EMBL/GenBank/DDBJ databases">
        <title>Draft Genome Sequences of 6 Strains from Genus Thauera.</title>
        <authorList>
            <person name="Liu B."/>
            <person name="Shapleigh J.P."/>
            <person name="Frostegard A.H."/>
        </authorList>
    </citation>
    <scope>NUCLEOTIDE SEQUENCE [LARGE SCALE GENOMIC DNA]</scope>
    <source>
        <strain evidence="18 19">B4P</strain>
    </source>
</reference>
<feature type="chain" id="PRO_5038431918" description="Probable periplasmic serine endoprotease DegP-like" evidence="16">
    <location>
        <begin position="26"/>
        <end position="493"/>
    </location>
</feature>
<feature type="domain" description="PDZ" evidence="17">
    <location>
        <begin position="406"/>
        <end position="483"/>
    </location>
</feature>
<keyword evidence="12" id="KW-0346">Stress response</keyword>
<evidence type="ECO:0000256" key="3">
    <source>
        <dbReference type="ARBA" id="ARBA00010541"/>
    </source>
</evidence>
<dbReference type="EMBL" id="AMXF01000053">
    <property type="protein sequence ID" value="ENO97317.1"/>
    <property type="molecule type" value="Genomic_DNA"/>
</dbReference>
<feature type="active site" description="Charge relay system" evidence="14">
    <location>
        <position position="131"/>
    </location>
</feature>
<dbReference type="GO" id="GO:0042597">
    <property type="term" value="C:periplasmic space"/>
    <property type="evidence" value="ECO:0007669"/>
    <property type="project" value="UniProtKB-SubCell"/>
</dbReference>
<dbReference type="Gene3D" id="2.40.10.120">
    <property type="match status" value="1"/>
</dbReference>
<comment type="catalytic activity">
    <reaction evidence="1">
        <text>Acts on substrates that are at least partially unfolded. The cleavage site P1 residue is normally between a pair of hydrophobic residues, such as Val-|-Val.</text>
        <dbReference type="EC" id="3.4.21.107"/>
    </reaction>
</comment>
<feature type="binding site" evidence="15">
    <location>
        <position position="131"/>
    </location>
    <ligand>
        <name>substrate</name>
    </ligand>
</feature>